<protein>
    <submittedName>
        <fullName evidence="2">SLAM family member 5</fullName>
    </submittedName>
</protein>
<dbReference type="PANTHER" id="PTHR21063">
    <property type="entry name" value="LFA-3"/>
    <property type="match status" value="1"/>
</dbReference>
<dbReference type="Pfam" id="PF07686">
    <property type="entry name" value="V-set"/>
    <property type="match status" value="1"/>
</dbReference>
<dbReference type="Proteomes" id="UP000830375">
    <property type="component" value="Unassembled WGS sequence"/>
</dbReference>
<keyword evidence="3" id="KW-1185">Reference proteome</keyword>
<organism evidence="2 3">
    <name type="scientific">Labeo rohita</name>
    <name type="common">Indian major carp</name>
    <name type="synonym">Cyprinus rohita</name>
    <dbReference type="NCBI Taxonomy" id="84645"/>
    <lineage>
        <taxon>Eukaryota</taxon>
        <taxon>Metazoa</taxon>
        <taxon>Chordata</taxon>
        <taxon>Craniata</taxon>
        <taxon>Vertebrata</taxon>
        <taxon>Euteleostomi</taxon>
        <taxon>Actinopterygii</taxon>
        <taxon>Neopterygii</taxon>
        <taxon>Teleostei</taxon>
        <taxon>Ostariophysi</taxon>
        <taxon>Cypriniformes</taxon>
        <taxon>Cyprinidae</taxon>
        <taxon>Labeoninae</taxon>
        <taxon>Labeonini</taxon>
        <taxon>Labeo</taxon>
    </lineage>
</organism>
<evidence type="ECO:0000313" key="3">
    <source>
        <dbReference type="Proteomes" id="UP000830375"/>
    </source>
</evidence>
<dbReference type="InterPro" id="IPR007110">
    <property type="entry name" value="Ig-like_dom"/>
</dbReference>
<dbReference type="CDD" id="cd00096">
    <property type="entry name" value="Ig"/>
    <property type="match status" value="1"/>
</dbReference>
<evidence type="ECO:0000313" key="2">
    <source>
        <dbReference type="EMBL" id="KAI2650670.1"/>
    </source>
</evidence>
<dbReference type="PANTHER" id="PTHR21063:SF4">
    <property type="entry name" value="CD48 ANTIGEN-RELATED"/>
    <property type="match status" value="1"/>
</dbReference>
<feature type="domain" description="Ig-like" evidence="1">
    <location>
        <begin position="125"/>
        <end position="209"/>
    </location>
</feature>
<gene>
    <name evidence="2" type="ORF">H4Q32_000709</name>
</gene>
<accession>A0ABQ8LJS2</accession>
<dbReference type="Gene3D" id="2.60.40.10">
    <property type="entry name" value="Immunoglobulins"/>
    <property type="match status" value="2"/>
</dbReference>
<dbReference type="EMBL" id="JACTAM010000022">
    <property type="protein sequence ID" value="KAI2650670.1"/>
    <property type="molecule type" value="Genomic_DNA"/>
</dbReference>
<reference evidence="2 3" key="1">
    <citation type="submission" date="2022-01" db="EMBL/GenBank/DDBJ databases">
        <title>A high-quality chromosome-level genome assembly of rohu carp, Labeo rohita.</title>
        <authorList>
            <person name="Arick M.A. II"/>
            <person name="Hsu C.-Y."/>
            <person name="Magbanua Z."/>
            <person name="Pechanova O."/>
            <person name="Grover C."/>
            <person name="Miller E."/>
            <person name="Thrash A."/>
            <person name="Ezzel L."/>
            <person name="Alam S."/>
            <person name="Benzie J."/>
            <person name="Hamilton M."/>
            <person name="Karsi A."/>
            <person name="Lawrence M.L."/>
            <person name="Peterson D.G."/>
        </authorList>
    </citation>
    <scope>NUCLEOTIDE SEQUENCE [LARGE SCALE GENOMIC DNA]</scope>
    <source>
        <strain evidence="3">BAU-BD-2019</strain>
        <tissue evidence="2">Blood</tissue>
    </source>
</reference>
<dbReference type="SUPFAM" id="SSF48726">
    <property type="entry name" value="Immunoglobulin"/>
    <property type="match status" value="2"/>
</dbReference>
<dbReference type="InterPro" id="IPR013783">
    <property type="entry name" value="Ig-like_fold"/>
</dbReference>
<sequence>MRAEDILMKGIFGVEKTQTISVMEGDSVTLHTDVTELQRYNVILWTFGPQGTHIAKISSVHNETFHDDVDERFRDRLKLDYQTGSLTITNISTEHNGLYKVEIVNENKVSSKHFMVKIYAHLPVPMITKYYPQNPSSSVSRCVLLCSVENMRHVTLSWYKENSLLSSISVSDLISSFSLHLDVEYEDKNIYSCVINNPISNQTRHLGISQHYQIHSVGVVTQAGPRYGKGTQHQMVTCITREVPLQRKSTLCPPGQ</sequence>
<dbReference type="InterPro" id="IPR013106">
    <property type="entry name" value="Ig_V-set"/>
</dbReference>
<dbReference type="InterPro" id="IPR003599">
    <property type="entry name" value="Ig_sub"/>
</dbReference>
<proteinExistence type="predicted"/>
<dbReference type="InterPro" id="IPR036179">
    <property type="entry name" value="Ig-like_dom_sf"/>
</dbReference>
<comment type="caution">
    <text evidence="2">The sequence shown here is derived from an EMBL/GenBank/DDBJ whole genome shotgun (WGS) entry which is preliminary data.</text>
</comment>
<dbReference type="PROSITE" id="PS50835">
    <property type="entry name" value="IG_LIKE"/>
    <property type="match status" value="1"/>
</dbReference>
<evidence type="ECO:0000259" key="1">
    <source>
        <dbReference type="PROSITE" id="PS50835"/>
    </source>
</evidence>
<name>A0ABQ8LJS2_LABRO</name>
<dbReference type="SMART" id="SM00409">
    <property type="entry name" value="IG"/>
    <property type="match status" value="2"/>
</dbReference>